<evidence type="ECO:0000313" key="1">
    <source>
        <dbReference type="EMBL" id="GAB61311.1"/>
    </source>
</evidence>
<gene>
    <name evidence="1" type="ORF">KSU1_B0454</name>
</gene>
<dbReference type="AlphaFoldDB" id="I3IHW6"/>
<dbReference type="EMBL" id="BAFH01000002">
    <property type="protein sequence ID" value="GAB61311.1"/>
    <property type="molecule type" value="Genomic_DNA"/>
</dbReference>
<proteinExistence type="predicted"/>
<protein>
    <submittedName>
        <fullName evidence="1">Uncharacterized protein</fullName>
    </submittedName>
</protein>
<name>I3IHW6_9BACT</name>
<keyword evidence="2" id="KW-1185">Reference proteome</keyword>
<reference evidence="1 2" key="1">
    <citation type="journal article" date="2012" name="FEBS Lett.">
        <title>Anammox organism KSU-1 expresses a NirK-type copper-containing nitrite reductase instead of a NirS-type with cytochrome cd1.</title>
        <authorList>
            <person name="Hira D."/>
            <person name="Toh H."/>
            <person name="Migita C.T."/>
            <person name="Okubo H."/>
            <person name="Nishiyama T."/>
            <person name="Hattori M."/>
            <person name="Furukawa K."/>
            <person name="Fujii T."/>
        </authorList>
    </citation>
    <scope>NUCLEOTIDE SEQUENCE [LARGE SCALE GENOMIC DNA]</scope>
</reference>
<accession>I3IHW6</accession>
<evidence type="ECO:0000313" key="2">
    <source>
        <dbReference type="Proteomes" id="UP000002985"/>
    </source>
</evidence>
<dbReference type="Proteomes" id="UP000002985">
    <property type="component" value="Unassembled WGS sequence"/>
</dbReference>
<organism evidence="1 2">
    <name type="scientific">Candidatus Jettenia caeni</name>
    <dbReference type="NCBI Taxonomy" id="247490"/>
    <lineage>
        <taxon>Bacteria</taxon>
        <taxon>Pseudomonadati</taxon>
        <taxon>Planctomycetota</taxon>
        <taxon>Candidatus Brocadiia</taxon>
        <taxon>Candidatus Brocadiales</taxon>
        <taxon>Candidatus Brocadiaceae</taxon>
        <taxon>Candidatus Jettenia</taxon>
    </lineage>
</organism>
<comment type="caution">
    <text evidence="1">The sequence shown here is derived from an EMBL/GenBank/DDBJ whole genome shotgun (WGS) entry which is preliminary data.</text>
</comment>
<sequence length="70" mass="8094">MDSQSYQKANTLVWIIGSHGKRQNLKTVADQIKITTAFPLNSLQPPEAIEHHYNTLMQLPGIPYQNNFWR</sequence>
<dbReference type="STRING" id="247490.KSU1_B0454"/>